<keyword evidence="2" id="KW-0812">Transmembrane</keyword>
<dbReference type="RefSeq" id="WP_340330974.1">
    <property type="nucleotide sequence ID" value="NZ_JAZHOF010000007.1"/>
</dbReference>
<feature type="region of interest" description="Disordered" evidence="1">
    <location>
        <begin position="59"/>
        <end position="81"/>
    </location>
</feature>
<dbReference type="EMBL" id="JAZHOF010000007">
    <property type="protein sequence ID" value="MEJ8573276.1"/>
    <property type="molecule type" value="Genomic_DNA"/>
</dbReference>
<evidence type="ECO:0000256" key="2">
    <source>
        <dbReference type="SAM" id="Phobius"/>
    </source>
</evidence>
<dbReference type="AlphaFoldDB" id="A0AAW9S0X1"/>
<proteinExistence type="predicted"/>
<organism evidence="3 4">
    <name type="scientific">Microbaculum marinum</name>
    <dbReference type="NCBI Taxonomy" id="1764581"/>
    <lineage>
        <taxon>Bacteria</taxon>
        <taxon>Pseudomonadati</taxon>
        <taxon>Pseudomonadota</taxon>
        <taxon>Alphaproteobacteria</taxon>
        <taxon>Hyphomicrobiales</taxon>
        <taxon>Tepidamorphaceae</taxon>
        <taxon>Microbaculum</taxon>
    </lineage>
</organism>
<gene>
    <name evidence="3" type="ORF">V3328_17420</name>
</gene>
<comment type="caution">
    <text evidence="3">The sequence shown here is derived from an EMBL/GenBank/DDBJ whole genome shotgun (WGS) entry which is preliminary data.</text>
</comment>
<protein>
    <submittedName>
        <fullName evidence="3">Uncharacterized protein</fullName>
    </submittedName>
</protein>
<sequence>MLELLNQLFVTAAQAQTPAADTAQDPDIGSISWAVVGIGVIILFAAIAYGAWQYTRWKDQRSPAEAGREEEKTRELYRSEE</sequence>
<evidence type="ECO:0000313" key="4">
    <source>
        <dbReference type="Proteomes" id="UP001378188"/>
    </source>
</evidence>
<keyword evidence="2" id="KW-0472">Membrane</keyword>
<name>A0AAW9S0X1_9HYPH</name>
<keyword evidence="2" id="KW-1133">Transmembrane helix</keyword>
<evidence type="ECO:0000313" key="3">
    <source>
        <dbReference type="EMBL" id="MEJ8573276.1"/>
    </source>
</evidence>
<reference evidence="3 4" key="1">
    <citation type="submission" date="2024-02" db="EMBL/GenBank/DDBJ databases">
        <title>Genome analysis and characterization of Microbaculum marinisediminis sp. nov., isolated from marine sediment.</title>
        <authorList>
            <person name="Du Z.-J."/>
            <person name="Ye Y.-Q."/>
            <person name="Zhang Z.-R."/>
            <person name="Yuan S.-M."/>
            <person name="Zhang X.-Y."/>
        </authorList>
    </citation>
    <scope>NUCLEOTIDE SEQUENCE [LARGE SCALE GENOMIC DNA]</scope>
    <source>
        <strain evidence="3 4">SDUM1044001</strain>
    </source>
</reference>
<keyword evidence="4" id="KW-1185">Reference proteome</keyword>
<evidence type="ECO:0000256" key="1">
    <source>
        <dbReference type="SAM" id="MobiDB-lite"/>
    </source>
</evidence>
<accession>A0AAW9S0X1</accession>
<feature type="transmembrane region" description="Helical" evidence="2">
    <location>
        <begin position="31"/>
        <end position="52"/>
    </location>
</feature>
<dbReference type="Proteomes" id="UP001378188">
    <property type="component" value="Unassembled WGS sequence"/>
</dbReference>